<keyword evidence="1" id="KW-0472">Membrane</keyword>
<feature type="transmembrane region" description="Helical" evidence="1">
    <location>
        <begin position="426"/>
        <end position="446"/>
    </location>
</feature>
<proteinExistence type="predicted"/>
<evidence type="ECO:0000313" key="3">
    <source>
        <dbReference type="Proteomes" id="UP000250079"/>
    </source>
</evidence>
<feature type="transmembrane region" description="Helical" evidence="1">
    <location>
        <begin position="480"/>
        <end position="499"/>
    </location>
</feature>
<sequence length="537" mass="60589">MGNEFISWIPCISGDLFFSKTAFGLGAYDFYLTNISIRNDDGVFQERSLLASSIVDWQDTDFLSEPNRGLYRVVVDAHSTEYTSLLGSVYLLEKNSNDKSNLSKRPKFLPRENCSQESMILEHLHALKQNYASLCSVQQNSAQHQEFERSKSLIQEALESISSTVVHKINFEIHQTGIMLSRADYTKANGELVSTNYYERRRLCSQAFYYLKFLLHKHAHHSNENETLTTVHRIKNRGIDNAQILIRDLKRGLVDAKRAGRSTRHTASGIAAYGASLVQTCESLGWFDKEAIVSNSIGTFCSNNKADQEKDYLKNVGTSLELINNEQIAAGEKSAKSSFWRTYTVCVLWLLGVVGPILVYINIFSNGYFGAKQIENLRVNRVKVNGDIVDQLLFFKTQYCDAAWPGLSYLCNLGIDTLMQYASGQVSSAISIVLFMLFLSFIPAGFSPDWGKYNLSGKCSNFCHSYIAQSAYSLASKNNWQYRITVAIIIVKKIFVALYQPKISDGLRLQWIAICIFSAISVIAIYWGLKTTFNVLF</sequence>
<keyword evidence="1" id="KW-0812">Transmembrane</keyword>
<feature type="transmembrane region" description="Helical" evidence="1">
    <location>
        <begin position="347"/>
        <end position="371"/>
    </location>
</feature>
<organism evidence="2 3">
    <name type="scientific">Granulosicoccus antarcticus IMCC3135</name>
    <dbReference type="NCBI Taxonomy" id="1192854"/>
    <lineage>
        <taxon>Bacteria</taxon>
        <taxon>Pseudomonadati</taxon>
        <taxon>Pseudomonadota</taxon>
        <taxon>Gammaproteobacteria</taxon>
        <taxon>Chromatiales</taxon>
        <taxon>Granulosicoccaceae</taxon>
        <taxon>Granulosicoccus</taxon>
    </lineage>
</organism>
<evidence type="ECO:0000313" key="2">
    <source>
        <dbReference type="EMBL" id="ASJ76445.1"/>
    </source>
</evidence>
<keyword evidence="3" id="KW-1185">Reference proteome</keyword>
<evidence type="ECO:0000256" key="1">
    <source>
        <dbReference type="SAM" id="Phobius"/>
    </source>
</evidence>
<dbReference type="AlphaFoldDB" id="A0A2Z2P0Y0"/>
<accession>A0A2Z2P0Y0</accession>
<gene>
    <name evidence="2" type="ORF">IMCC3135_31990</name>
</gene>
<dbReference type="Proteomes" id="UP000250079">
    <property type="component" value="Chromosome"/>
</dbReference>
<feature type="transmembrane region" description="Helical" evidence="1">
    <location>
        <begin position="511"/>
        <end position="529"/>
    </location>
</feature>
<reference evidence="2 3" key="1">
    <citation type="submission" date="2016-12" db="EMBL/GenBank/DDBJ databases">
        <authorList>
            <person name="Song W.-J."/>
            <person name="Kurnit D.M."/>
        </authorList>
    </citation>
    <scope>NUCLEOTIDE SEQUENCE [LARGE SCALE GENOMIC DNA]</scope>
    <source>
        <strain evidence="2 3">IMCC3135</strain>
    </source>
</reference>
<dbReference type="EMBL" id="CP018632">
    <property type="protein sequence ID" value="ASJ76445.1"/>
    <property type="molecule type" value="Genomic_DNA"/>
</dbReference>
<dbReference type="KEGG" id="gai:IMCC3135_31990"/>
<dbReference type="RefSeq" id="WP_157736465.1">
    <property type="nucleotide sequence ID" value="NZ_CP018632.1"/>
</dbReference>
<name>A0A2Z2P0Y0_9GAMM</name>
<keyword evidence="1" id="KW-1133">Transmembrane helix</keyword>
<protein>
    <submittedName>
        <fullName evidence="2">Uncharacterized protein</fullName>
    </submittedName>
</protein>
<dbReference type="OrthoDB" id="6371627at2"/>